<reference evidence="1 2" key="1">
    <citation type="submission" date="2020-03" db="EMBL/GenBank/DDBJ databases">
        <title>Genomic Encyclopedia of Type Strains, Phase III (KMG-III): the genomes of soil and plant-associated and newly described type strains.</title>
        <authorList>
            <person name="Whitman W."/>
        </authorList>
    </citation>
    <scope>NUCLEOTIDE SEQUENCE [LARGE SCALE GENOMIC DNA]</scope>
    <source>
        <strain evidence="1 2">CECT 8804</strain>
    </source>
</reference>
<dbReference type="Pfam" id="PF07372">
    <property type="entry name" value="DUF1491"/>
    <property type="match status" value="1"/>
</dbReference>
<dbReference type="EMBL" id="JAAOZC010000002">
    <property type="protein sequence ID" value="NIJ07416.1"/>
    <property type="molecule type" value="Genomic_DNA"/>
</dbReference>
<organism evidence="1 2">
    <name type="scientific">Sphingomonas vulcanisoli</name>
    <dbReference type="NCBI Taxonomy" id="1658060"/>
    <lineage>
        <taxon>Bacteria</taxon>
        <taxon>Pseudomonadati</taxon>
        <taxon>Pseudomonadota</taxon>
        <taxon>Alphaproteobacteria</taxon>
        <taxon>Sphingomonadales</taxon>
        <taxon>Sphingomonadaceae</taxon>
        <taxon>Sphingomonas</taxon>
    </lineage>
</organism>
<dbReference type="Proteomes" id="UP000727456">
    <property type="component" value="Unassembled WGS sequence"/>
</dbReference>
<gene>
    <name evidence="1" type="ORF">FHS31_001012</name>
</gene>
<dbReference type="Gene3D" id="3.40.1530.20">
    <property type="entry name" value="Protein of unknown function (DUF1491)"/>
    <property type="match status" value="1"/>
</dbReference>
<accession>A0ABX0TPR3</accession>
<proteinExistence type="predicted"/>
<evidence type="ECO:0000313" key="1">
    <source>
        <dbReference type="EMBL" id="NIJ07416.1"/>
    </source>
</evidence>
<evidence type="ECO:0000313" key="2">
    <source>
        <dbReference type="Proteomes" id="UP000727456"/>
    </source>
</evidence>
<keyword evidence="2" id="KW-1185">Reference proteome</keyword>
<dbReference type="InterPro" id="IPR009964">
    <property type="entry name" value="DUF1491"/>
</dbReference>
<comment type="caution">
    <text evidence="1">The sequence shown here is derived from an EMBL/GenBank/DDBJ whole genome shotgun (WGS) entry which is preliminary data.</text>
</comment>
<name>A0ABX0TPR3_9SPHN</name>
<protein>
    <recommendedName>
        <fullName evidence="3">DUF1491 family protein</fullName>
    </recommendedName>
</protein>
<evidence type="ECO:0008006" key="3">
    <source>
        <dbReference type="Google" id="ProtNLM"/>
    </source>
</evidence>
<dbReference type="RefSeq" id="WP_341786291.1">
    <property type="nucleotide sequence ID" value="NZ_JAAOZC010000002.1"/>
</dbReference>
<sequence length="107" mass="11508">MAARLASGLLVTALIRRIEEEGGSGMVLAKGDATAGAIILLLADRGVPTALIERTLGIDGYGWNDGGPADPAERDAYLKRRRKNDPDLWIVELDHADARRIALEMLS</sequence>